<accession>A0A6J5EYK3</accession>
<keyword evidence="1" id="KW-0802">TPR repeat</keyword>
<dbReference type="Proteomes" id="UP000494363">
    <property type="component" value="Unassembled WGS sequence"/>
</dbReference>
<name>A0A6J5EYK3_9BURK</name>
<feature type="compositionally biased region" description="Polar residues" evidence="2">
    <location>
        <begin position="116"/>
        <end position="136"/>
    </location>
</feature>
<keyword evidence="3" id="KW-1133">Transmembrane helix</keyword>
<feature type="transmembrane region" description="Helical" evidence="3">
    <location>
        <begin position="153"/>
        <end position="174"/>
    </location>
</feature>
<keyword evidence="4" id="KW-0732">Signal</keyword>
<dbReference type="AlphaFoldDB" id="A0A6J5EYK3"/>
<feature type="region of interest" description="Disordered" evidence="2">
    <location>
        <begin position="359"/>
        <end position="408"/>
    </location>
</feature>
<feature type="repeat" description="TPR" evidence="1">
    <location>
        <begin position="59"/>
        <end position="92"/>
    </location>
</feature>
<evidence type="ECO:0000256" key="1">
    <source>
        <dbReference type="PROSITE-ProRule" id="PRU00339"/>
    </source>
</evidence>
<reference evidence="5 6" key="1">
    <citation type="submission" date="2020-04" db="EMBL/GenBank/DDBJ databases">
        <authorList>
            <person name="De Canck E."/>
        </authorList>
    </citation>
    <scope>NUCLEOTIDE SEQUENCE [LARGE SCALE GENOMIC DNA]</scope>
    <source>
        <strain evidence="5 6">LMG 29542</strain>
    </source>
</reference>
<feature type="region of interest" description="Disordered" evidence="2">
    <location>
        <begin position="263"/>
        <end position="288"/>
    </location>
</feature>
<evidence type="ECO:0000256" key="4">
    <source>
        <dbReference type="SAM" id="SignalP"/>
    </source>
</evidence>
<keyword evidence="6" id="KW-1185">Reference proteome</keyword>
<protein>
    <submittedName>
        <fullName evidence="5">Uncharacterized protein</fullName>
    </submittedName>
</protein>
<sequence>MKKPFTAILAAAFVSLMLASTGAWAVPSATQVETAIQQQDWQKASTELQEVLQAHPDNARAHYLYGQVLDQQGRYTDALRQIQQAKTLDPQVRFTDPGRFAQTEARVRSDAARAGTSATQTNTTHNPFVQQSSGGDQQAALASETPQRKGPAMGMWIGIAVVIGAIALVLRWTLRRARSQSDTNADEERRVQLKRATELLNTVRSLKLDVRLSTVPGHEQLEKDVEGAEAQLRELVEGLSDRKSPVPPYQLDELERQVASLRARAEGRPDPNVAAAPATQNASSDSAYAREADANFGRQVPPGQQPYPYPPQQQPPVIIQQGGGGFGTGMGGLLTGVLLGEALNSGRDRVIERDVIVDDDERRRSGGGGDNAPVDFGQGSNDWDDGSGGGGGGDVDMGSDDSGGWNDT</sequence>
<proteinExistence type="predicted"/>
<dbReference type="RefSeq" id="WP_175231711.1">
    <property type="nucleotide sequence ID" value="NZ_CADIKH010000046.1"/>
</dbReference>
<evidence type="ECO:0000313" key="5">
    <source>
        <dbReference type="EMBL" id="CAB3770537.1"/>
    </source>
</evidence>
<dbReference type="PROSITE" id="PS50005">
    <property type="entry name" value="TPR"/>
    <property type="match status" value="1"/>
</dbReference>
<feature type="compositionally biased region" description="Gly residues" evidence="2">
    <location>
        <begin position="386"/>
        <end position="395"/>
    </location>
</feature>
<keyword evidence="3" id="KW-0812">Transmembrane</keyword>
<feature type="region of interest" description="Disordered" evidence="2">
    <location>
        <begin position="104"/>
        <end position="149"/>
    </location>
</feature>
<keyword evidence="3" id="KW-0472">Membrane</keyword>
<dbReference type="EMBL" id="CADIKH010000046">
    <property type="protein sequence ID" value="CAB3770537.1"/>
    <property type="molecule type" value="Genomic_DNA"/>
</dbReference>
<gene>
    <name evidence="5" type="ORF">LMG29542_06385</name>
</gene>
<dbReference type="SUPFAM" id="SSF48452">
    <property type="entry name" value="TPR-like"/>
    <property type="match status" value="1"/>
</dbReference>
<evidence type="ECO:0000313" key="6">
    <source>
        <dbReference type="Proteomes" id="UP000494363"/>
    </source>
</evidence>
<evidence type="ECO:0000256" key="2">
    <source>
        <dbReference type="SAM" id="MobiDB-lite"/>
    </source>
</evidence>
<dbReference type="InterPro" id="IPR011990">
    <property type="entry name" value="TPR-like_helical_dom_sf"/>
</dbReference>
<feature type="signal peptide" evidence="4">
    <location>
        <begin position="1"/>
        <end position="25"/>
    </location>
</feature>
<feature type="chain" id="PRO_5026696439" evidence="4">
    <location>
        <begin position="26"/>
        <end position="408"/>
    </location>
</feature>
<dbReference type="Gene3D" id="1.25.40.10">
    <property type="entry name" value="Tetratricopeptide repeat domain"/>
    <property type="match status" value="1"/>
</dbReference>
<dbReference type="Pfam" id="PF13432">
    <property type="entry name" value="TPR_16"/>
    <property type="match status" value="1"/>
</dbReference>
<evidence type="ECO:0000256" key="3">
    <source>
        <dbReference type="SAM" id="Phobius"/>
    </source>
</evidence>
<organism evidence="5 6">
    <name type="scientific">Paraburkholderia humisilvae</name>
    <dbReference type="NCBI Taxonomy" id="627669"/>
    <lineage>
        <taxon>Bacteria</taxon>
        <taxon>Pseudomonadati</taxon>
        <taxon>Pseudomonadota</taxon>
        <taxon>Betaproteobacteria</taxon>
        <taxon>Burkholderiales</taxon>
        <taxon>Burkholderiaceae</taxon>
        <taxon>Paraburkholderia</taxon>
    </lineage>
</organism>
<dbReference type="InterPro" id="IPR019734">
    <property type="entry name" value="TPR_rpt"/>
</dbReference>